<dbReference type="Proteomes" id="UP001595993">
    <property type="component" value="Unassembled WGS sequence"/>
</dbReference>
<dbReference type="Pfam" id="PF01740">
    <property type="entry name" value="STAS"/>
    <property type="match status" value="1"/>
</dbReference>
<gene>
    <name evidence="2" type="ORF">ACFO9E_22165</name>
</gene>
<dbReference type="RefSeq" id="WP_381198538.1">
    <property type="nucleotide sequence ID" value="NZ_JBHSFE010000016.1"/>
</dbReference>
<comment type="caution">
    <text evidence="2">The sequence shown here is derived from an EMBL/GenBank/DDBJ whole genome shotgun (WGS) entry which is preliminary data.</text>
</comment>
<protein>
    <submittedName>
        <fullName evidence="2">STAS domain-containing protein</fullName>
    </submittedName>
</protein>
<reference evidence="3" key="1">
    <citation type="journal article" date="2019" name="Int. J. Syst. Evol. Microbiol.">
        <title>The Global Catalogue of Microorganisms (GCM) 10K type strain sequencing project: providing services to taxonomists for standard genome sequencing and annotation.</title>
        <authorList>
            <consortium name="The Broad Institute Genomics Platform"/>
            <consortium name="The Broad Institute Genome Sequencing Center for Infectious Disease"/>
            <person name="Wu L."/>
            <person name="Ma J."/>
        </authorList>
    </citation>
    <scope>NUCLEOTIDE SEQUENCE [LARGE SCALE GENOMIC DNA]</scope>
    <source>
        <strain evidence="3">CGMCC 4.7139</strain>
    </source>
</reference>
<keyword evidence="3" id="KW-1185">Reference proteome</keyword>
<sequence>MTRPHHPLATAAAWLLICVLATVALILTTPAWGKIPWLIAAAAALRTAVKYAWPAARPAFRRTGPHGTAVVRLSGKIDAATADRTRRRLTDALATRPTALDIDMSKVELLTSDGAMAFLTTARIAHEQGIDVTVRNASPRARATLHTLGLDQLQHYHDG</sequence>
<dbReference type="SUPFAM" id="SSF52091">
    <property type="entry name" value="SpoIIaa-like"/>
    <property type="match status" value="1"/>
</dbReference>
<feature type="domain" description="STAS" evidence="1">
    <location>
        <begin position="67"/>
        <end position="159"/>
    </location>
</feature>
<proteinExistence type="predicted"/>
<name>A0ABV9G8U0_9ACTN</name>
<dbReference type="EMBL" id="JBHSFE010000016">
    <property type="protein sequence ID" value="MFC4610482.1"/>
    <property type="molecule type" value="Genomic_DNA"/>
</dbReference>
<organism evidence="2 3">
    <name type="scientific">Streptomyces maoxianensis</name>
    <dbReference type="NCBI Taxonomy" id="1459942"/>
    <lineage>
        <taxon>Bacteria</taxon>
        <taxon>Bacillati</taxon>
        <taxon>Actinomycetota</taxon>
        <taxon>Actinomycetes</taxon>
        <taxon>Kitasatosporales</taxon>
        <taxon>Streptomycetaceae</taxon>
        <taxon>Streptomyces</taxon>
    </lineage>
</organism>
<evidence type="ECO:0000313" key="2">
    <source>
        <dbReference type="EMBL" id="MFC4610482.1"/>
    </source>
</evidence>
<dbReference type="InterPro" id="IPR036513">
    <property type="entry name" value="STAS_dom_sf"/>
</dbReference>
<dbReference type="InterPro" id="IPR002645">
    <property type="entry name" value="STAS_dom"/>
</dbReference>
<accession>A0ABV9G8U0</accession>
<dbReference type="Gene3D" id="3.30.750.24">
    <property type="entry name" value="STAS domain"/>
    <property type="match status" value="1"/>
</dbReference>
<dbReference type="PROSITE" id="PS50801">
    <property type="entry name" value="STAS"/>
    <property type="match status" value="1"/>
</dbReference>
<dbReference type="CDD" id="cd07043">
    <property type="entry name" value="STAS_anti-anti-sigma_factors"/>
    <property type="match status" value="1"/>
</dbReference>
<evidence type="ECO:0000313" key="3">
    <source>
        <dbReference type="Proteomes" id="UP001595993"/>
    </source>
</evidence>
<evidence type="ECO:0000259" key="1">
    <source>
        <dbReference type="PROSITE" id="PS50801"/>
    </source>
</evidence>